<comment type="caution">
    <text evidence="2">The sequence shown here is derived from an EMBL/GenBank/DDBJ whole genome shotgun (WGS) entry which is preliminary data.</text>
</comment>
<feature type="region of interest" description="Disordered" evidence="1">
    <location>
        <begin position="1"/>
        <end position="33"/>
    </location>
</feature>
<dbReference type="AlphaFoldDB" id="A0A7C3WXX6"/>
<organism evidence="2">
    <name type="scientific">Dictyoglomus turgidum</name>
    <dbReference type="NCBI Taxonomy" id="513050"/>
    <lineage>
        <taxon>Bacteria</taxon>
        <taxon>Pseudomonadati</taxon>
        <taxon>Dictyoglomota</taxon>
        <taxon>Dictyoglomia</taxon>
        <taxon>Dictyoglomales</taxon>
        <taxon>Dictyoglomaceae</taxon>
        <taxon>Dictyoglomus</taxon>
    </lineage>
</organism>
<dbReference type="EMBL" id="DTGA01000104">
    <property type="protein sequence ID" value="HGB31154.1"/>
    <property type="molecule type" value="Genomic_DNA"/>
</dbReference>
<name>A0A7C3WXX6_9BACT</name>
<sequence>MDQKDEEFFNKESENLTKPEKKEEVKSEKVQEEQKVEIEKKEKEVQVKKVEDIDIETSQILQKAIQKVIQKEFEKNFVLKELAEIKKAVVDLFRRRPPEVQKVIGEVETKFPEVQKIEGQVEVKNLPERQKIEDERIVERIERLEKAIRSLKFPEPLKEVKIANVAEFPKPPNVVKISEMPTDELKKIIEVLKANKIELNELVDFFSRNPDYYINVRLTDGKEWYKALSEIVAGVGGGVIPFVDSIGKQKPAKVRDEDQRLEVHVISEKEFTVRTEYDSASNLIYYGEAEPGSLESEAKWRIKKITWSGSLLVDIKWANGDALFTKVWNDRATYNYS</sequence>
<gene>
    <name evidence="2" type="ORF">ENV35_04685</name>
</gene>
<evidence type="ECO:0000313" key="2">
    <source>
        <dbReference type="EMBL" id="HGB31154.1"/>
    </source>
</evidence>
<protein>
    <submittedName>
        <fullName evidence="2">Uncharacterized protein</fullName>
    </submittedName>
</protein>
<proteinExistence type="predicted"/>
<accession>A0A7C3WXX6</accession>
<reference evidence="2" key="1">
    <citation type="journal article" date="2020" name="mSystems">
        <title>Genome- and Community-Level Interaction Insights into Carbon Utilization and Element Cycling Functions of Hydrothermarchaeota in Hydrothermal Sediment.</title>
        <authorList>
            <person name="Zhou Z."/>
            <person name="Liu Y."/>
            <person name="Xu W."/>
            <person name="Pan J."/>
            <person name="Luo Z.H."/>
            <person name="Li M."/>
        </authorList>
    </citation>
    <scope>NUCLEOTIDE SEQUENCE [LARGE SCALE GENOMIC DNA]</scope>
    <source>
        <strain evidence="2">SpSt-751</strain>
    </source>
</reference>
<evidence type="ECO:0000256" key="1">
    <source>
        <dbReference type="SAM" id="MobiDB-lite"/>
    </source>
</evidence>